<dbReference type="PANTHER" id="PTHR32063">
    <property type="match status" value="1"/>
</dbReference>
<dbReference type="NCBIfam" id="NF000282">
    <property type="entry name" value="RND_permease_1"/>
    <property type="match status" value="1"/>
</dbReference>
<dbReference type="FunFam" id="3.30.70.1430:FF:000001">
    <property type="entry name" value="Efflux pump membrane transporter"/>
    <property type="match status" value="1"/>
</dbReference>
<evidence type="ECO:0000256" key="1">
    <source>
        <dbReference type="ARBA" id="ARBA00004429"/>
    </source>
</evidence>
<feature type="transmembrane region" description="Helical" evidence="9">
    <location>
        <begin position="539"/>
        <end position="559"/>
    </location>
</feature>
<protein>
    <submittedName>
        <fullName evidence="10">Efflux RND transporter permease subunit</fullName>
    </submittedName>
</protein>
<feature type="transmembrane region" description="Helical" evidence="9">
    <location>
        <begin position="398"/>
        <end position="420"/>
    </location>
</feature>
<dbReference type="GO" id="GO:0009636">
    <property type="term" value="P:response to toxic substance"/>
    <property type="evidence" value="ECO:0007669"/>
    <property type="project" value="UniProtKB-ARBA"/>
</dbReference>
<feature type="transmembrane region" description="Helical" evidence="9">
    <location>
        <begin position="473"/>
        <end position="500"/>
    </location>
</feature>
<dbReference type="PANTHER" id="PTHR32063:SF11">
    <property type="entry name" value="CATION OR DRUG EFFLUX SYSTEM PROTEIN"/>
    <property type="match status" value="1"/>
</dbReference>
<dbReference type="GO" id="GO:0005886">
    <property type="term" value="C:plasma membrane"/>
    <property type="evidence" value="ECO:0007669"/>
    <property type="project" value="UniProtKB-SubCell"/>
</dbReference>
<dbReference type="Gene3D" id="3.30.70.1440">
    <property type="entry name" value="Multidrug efflux transporter AcrB pore domain"/>
    <property type="match status" value="1"/>
</dbReference>
<keyword evidence="4" id="KW-1003">Cell membrane</keyword>
<sequence length="1044" mass="113131">MISDFFIKRPVFATVCSLLIILVGTIALPTLPIEYYPNVTPPTIQVSANYAGANAETVETNVTTILETQINGVEGMDYIDSTSDSFGNSNITITFTEGYDENIAAVDVNNLVASVTSQLPPEVINTGVNVSKSTNQIVLALALYPEEGYNYDATFISNYATLYVVQPLQRLNGVGKVQVFGQRTYAMRIWLDPNRLASRGLTAQDVVRALSDQNVQVGAGIIGAPPAPEGQEFQISIQAQSRLASEEEFADIIIQRGDDGSVIRIRDVGRTELGAQNYSTNFQFDGRDAVGIGIYQLSGANALDIARAVEAEMAILAEKFPPGLKWSVGFSTTDAVQESIKEVVITLIVAIILVIAVIFLFLQDWRATIIPSVTIPVSLVGTFAFMKAFDFSINSLTMFGLVLATGLVVDDAIVVVENVTRLMEEEGMTPQEAASRSMEEVTGALIATSLVMMAVFIPVAFFPGVTGRLYQQFALTIVFAIALSTFNALTLSPPLCALLLRRERPPMANFILFRWINRFIDAMRRGYERNLNVVVRLKYWVLAGFVALLGVTYGLFQIVPGGFVPQEDQGYFVTLVQSPQGVSLEYTSNIVFKAADAIAQNPAVEHTFAIGGFSFFGTGSDKGIIFTSLKPWSQRPTLDQLLPQFQKAVVGELGAVVFSSNVPTINLGGSGLGGFDMQVMDQQSLGLAALANSVNELILKANATPGLVSVNTPFAINAPQLNVTVDRTRALALGIPLKDIFNAMQIYLGSLYVNQFTIFARSYQVIVQADKQFRSNPDDINRIYVRSEQNALIPLSNLVTIEQVSAPPIIYHHNLFRSAQVTGQNVPPLSDSQAMMTMASLAQEVLPNGIGYSWTGLSLESIRSAGQAPLIFGLGLVFVFLVLSAQYESYIDPLIIILSVPLAIMGALLAQWLRGLSNDVFCQIGLVMLIGLASKNAILIVEFANQIRESKGTSIVKSVINAAEERLRPILMTAISFILGIFPLVIATGAGAKSRHSLGTSVTGGMLAATFLSFFVVPIIYILIKELVARLTKEKLEKATPTES</sequence>
<evidence type="ECO:0000313" key="10">
    <source>
        <dbReference type="EMBL" id="QLL29429.1"/>
    </source>
</evidence>
<dbReference type="AlphaFoldDB" id="A0A7D6IMW7"/>
<dbReference type="GO" id="GO:0042910">
    <property type="term" value="F:xenobiotic transmembrane transporter activity"/>
    <property type="evidence" value="ECO:0007669"/>
    <property type="project" value="TreeGrafter"/>
</dbReference>
<feature type="transmembrane region" description="Helical" evidence="9">
    <location>
        <begin position="970"/>
        <end position="992"/>
    </location>
</feature>
<comment type="subcellular location">
    <subcellularLocation>
        <location evidence="1">Cell inner membrane</location>
        <topology evidence="1">Multi-pass membrane protein</topology>
    </subcellularLocation>
</comment>
<evidence type="ECO:0000256" key="2">
    <source>
        <dbReference type="ARBA" id="ARBA00010942"/>
    </source>
</evidence>
<feature type="transmembrane region" description="Helical" evidence="9">
    <location>
        <begin position="920"/>
        <end position="941"/>
    </location>
</feature>
<dbReference type="Gene3D" id="3.30.70.1430">
    <property type="entry name" value="Multidrug efflux transporter AcrB pore domain"/>
    <property type="match status" value="2"/>
</dbReference>
<feature type="transmembrane region" description="Helical" evidence="9">
    <location>
        <begin position="868"/>
        <end position="887"/>
    </location>
</feature>
<organism evidence="10 11">
    <name type="scientific">Thermosynechococcus sichuanensis E542</name>
    <dbReference type="NCBI Taxonomy" id="2016101"/>
    <lineage>
        <taxon>Bacteria</taxon>
        <taxon>Bacillati</taxon>
        <taxon>Cyanobacteriota</taxon>
        <taxon>Cyanophyceae</taxon>
        <taxon>Acaryochloridales</taxon>
        <taxon>Thermosynechococcaceae</taxon>
        <taxon>Thermosynechococcus</taxon>
        <taxon>Thermosynechococcus sichuanensis</taxon>
    </lineage>
</organism>
<evidence type="ECO:0000256" key="3">
    <source>
        <dbReference type="ARBA" id="ARBA00022448"/>
    </source>
</evidence>
<dbReference type="Gene3D" id="3.30.2090.10">
    <property type="entry name" value="Multidrug efflux transporter AcrB TolC docking domain, DN and DC subdomains"/>
    <property type="match status" value="2"/>
</dbReference>
<keyword evidence="5" id="KW-0997">Cell inner membrane</keyword>
<dbReference type="GO" id="GO:0015562">
    <property type="term" value="F:efflux transmembrane transporter activity"/>
    <property type="evidence" value="ECO:0007669"/>
    <property type="project" value="InterPro"/>
</dbReference>
<feature type="transmembrane region" description="Helical" evidence="9">
    <location>
        <begin position="369"/>
        <end position="386"/>
    </location>
</feature>
<keyword evidence="7 9" id="KW-1133">Transmembrane helix</keyword>
<dbReference type="InterPro" id="IPR004764">
    <property type="entry name" value="MdtF-like"/>
</dbReference>
<dbReference type="FunFam" id="1.20.1640.10:FF:000001">
    <property type="entry name" value="Efflux pump membrane transporter"/>
    <property type="match status" value="1"/>
</dbReference>
<feature type="transmembrane region" description="Helical" evidence="9">
    <location>
        <begin position="894"/>
        <end position="914"/>
    </location>
</feature>
<dbReference type="NCBIfam" id="TIGR00915">
    <property type="entry name" value="2A0602"/>
    <property type="match status" value="1"/>
</dbReference>
<dbReference type="InterPro" id="IPR001036">
    <property type="entry name" value="Acrflvin-R"/>
</dbReference>
<comment type="similarity">
    <text evidence="2">Belongs to the resistance-nodulation-cell division (RND) (TC 2.A.6) family.</text>
</comment>
<name>A0A7D6IMW7_9CYAN</name>
<dbReference type="Pfam" id="PF00873">
    <property type="entry name" value="ACR_tran"/>
    <property type="match status" value="1"/>
</dbReference>
<evidence type="ECO:0000256" key="9">
    <source>
        <dbReference type="SAM" id="Phobius"/>
    </source>
</evidence>
<accession>A0A7D6IMW7</accession>
<dbReference type="Proteomes" id="UP000261812">
    <property type="component" value="Chromosome"/>
</dbReference>
<reference evidence="11" key="1">
    <citation type="submission" date="2018-09" db="EMBL/GenBank/DDBJ databases">
        <title>Complete genome sequence of thermophilic cyanobacteria strain Thermosynechococcus elongatus PKUAC-SCTE542.</title>
        <authorList>
            <person name="Liang Y."/>
            <person name="Tang J."/>
            <person name="Daroch M."/>
        </authorList>
    </citation>
    <scope>NUCLEOTIDE SEQUENCE [LARGE SCALE GENOMIC DNA]</scope>
    <source>
        <strain evidence="11">E542</strain>
    </source>
</reference>
<evidence type="ECO:0000256" key="7">
    <source>
        <dbReference type="ARBA" id="ARBA00022989"/>
    </source>
</evidence>
<dbReference type="PRINTS" id="PR00702">
    <property type="entry name" value="ACRIFLAVINRP"/>
</dbReference>
<evidence type="ECO:0000256" key="6">
    <source>
        <dbReference type="ARBA" id="ARBA00022692"/>
    </source>
</evidence>
<evidence type="ECO:0000256" key="4">
    <source>
        <dbReference type="ARBA" id="ARBA00022475"/>
    </source>
</evidence>
<dbReference type="SUPFAM" id="SSF82714">
    <property type="entry name" value="Multidrug efflux transporter AcrB TolC docking domain, DN and DC subdomains"/>
    <property type="match status" value="2"/>
</dbReference>
<dbReference type="SUPFAM" id="SSF82866">
    <property type="entry name" value="Multidrug efflux transporter AcrB transmembrane domain"/>
    <property type="match status" value="2"/>
</dbReference>
<evidence type="ECO:0000313" key="11">
    <source>
        <dbReference type="Proteomes" id="UP000261812"/>
    </source>
</evidence>
<dbReference type="KEGG" id="tsq:D3A95_10665"/>
<evidence type="ECO:0000256" key="8">
    <source>
        <dbReference type="ARBA" id="ARBA00023136"/>
    </source>
</evidence>
<feature type="transmembrane region" description="Helical" evidence="9">
    <location>
        <begin position="343"/>
        <end position="362"/>
    </location>
</feature>
<gene>
    <name evidence="10" type="ORF">D3A95_10665</name>
</gene>
<evidence type="ECO:0000256" key="5">
    <source>
        <dbReference type="ARBA" id="ARBA00022519"/>
    </source>
</evidence>
<dbReference type="SUPFAM" id="SSF82693">
    <property type="entry name" value="Multidrug efflux transporter AcrB pore domain, PN1, PN2, PC1 and PC2 subdomains"/>
    <property type="match status" value="4"/>
</dbReference>
<proteinExistence type="inferred from homology"/>
<feature type="transmembrane region" description="Helical" evidence="9">
    <location>
        <begin position="1004"/>
        <end position="1024"/>
    </location>
</feature>
<dbReference type="Gene3D" id="3.30.70.1320">
    <property type="entry name" value="Multidrug efflux transporter AcrB pore domain like"/>
    <property type="match status" value="1"/>
</dbReference>
<dbReference type="EMBL" id="CP032152">
    <property type="protein sequence ID" value="QLL29429.1"/>
    <property type="molecule type" value="Genomic_DNA"/>
</dbReference>
<dbReference type="Gene3D" id="1.20.1640.10">
    <property type="entry name" value="Multidrug efflux transporter AcrB transmembrane domain"/>
    <property type="match status" value="2"/>
</dbReference>
<dbReference type="RefSeq" id="WP_181494967.1">
    <property type="nucleotide sequence ID" value="NZ_CP032152.1"/>
</dbReference>
<feature type="transmembrane region" description="Helical" evidence="9">
    <location>
        <begin position="441"/>
        <end position="461"/>
    </location>
</feature>
<keyword evidence="6 9" id="KW-0812">Transmembrane</keyword>
<dbReference type="InterPro" id="IPR027463">
    <property type="entry name" value="AcrB_DN_DC_subdom"/>
</dbReference>
<keyword evidence="8 9" id="KW-0472">Membrane</keyword>
<keyword evidence="11" id="KW-1185">Reference proteome</keyword>
<keyword evidence="3" id="KW-0813">Transport</keyword>